<feature type="compositionally biased region" description="Polar residues" evidence="1">
    <location>
        <begin position="389"/>
        <end position="403"/>
    </location>
</feature>
<evidence type="ECO:0000256" key="2">
    <source>
        <dbReference type="SAM" id="Phobius"/>
    </source>
</evidence>
<feature type="region of interest" description="Disordered" evidence="1">
    <location>
        <begin position="300"/>
        <end position="335"/>
    </location>
</feature>
<keyword evidence="2" id="KW-0812">Transmembrane</keyword>
<dbReference type="EMBL" id="WHUW01000017">
    <property type="protein sequence ID" value="KAF8438210.1"/>
    <property type="molecule type" value="Genomic_DNA"/>
</dbReference>
<comment type="caution">
    <text evidence="4">The sequence shown here is derived from an EMBL/GenBank/DDBJ whole genome shotgun (WGS) entry which is preliminary data.</text>
</comment>
<protein>
    <submittedName>
        <fullName evidence="4">Uncharacterized protein</fullName>
    </submittedName>
</protein>
<feature type="region of interest" description="Disordered" evidence="1">
    <location>
        <begin position="371"/>
        <end position="445"/>
    </location>
</feature>
<keyword evidence="2" id="KW-0472">Membrane</keyword>
<dbReference type="AlphaFoldDB" id="A0AAD4GDD4"/>
<name>A0AAD4GDD4_BOLED</name>
<evidence type="ECO:0000313" key="5">
    <source>
        <dbReference type="Proteomes" id="UP001194468"/>
    </source>
</evidence>
<gene>
    <name evidence="4" type="ORF">L210DRAFT_3482388</name>
</gene>
<feature type="transmembrane region" description="Helical" evidence="2">
    <location>
        <begin position="269"/>
        <end position="292"/>
    </location>
</feature>
<feature type="compositionally biased region" description="Low complexity" evidence="1">
    <location>
        <begin position="251"/>
        <end position="263"/>
    </location>
</feature>
<feature type="signal peptide" evidence="3">
    <location>
        <begin position="1"/>
        <end position="19"/>
    </location>
</feature>
<keyword evidence="5" id="KW-1185">Reference proteome</keyword>
<keyword evidence="3" id="KW-0732">Signal</keyword>
<dbReference type="Proteomes" id="UP001194468">
    <property type="component" value="Unassembled WGS sequence"/>
</dbReference>
<evidence type="ECO:0000256" key="1">
    <source>
        <dbReference type="SAM" id="MobiDB-lite"/>
    </source>
</evidence>
<reference evidence="4" key="1">
    <citation type="submission" date="2019-10" db="EMBL/GenBank/DDBJ databases">
        <authorList>
            <consortium name="DOE Joint Genome Institute"/>
            <person name="Kuo A."/>
            <person name="Miyauchi S."/>
            <person name="Kiss E."/>
            <person name="Drula E."/>
            <person name="Kohler A."/>
            <person name="Sanchez-Garcia M."/>
            <person name="Andreopoulos B."/>
            <person name="Barry K.W."/>
            <person name="Bonito G."/>
            <person name="Buee M."/>
            <person name="Carver A."/>
            <person name="Chen C."/>
            <person name="Cichocki N."/>
            <person name="Clum A."/>
            <person name="Culley D."/>
            <person name="Crous P.W."/>
            <person name="Fauchery L."/>
            <person name="Girlanda M."/>
            <person name="Hayes R."/>
            <person name="Keri Z."/>
            <person name="LaButti K."/>
            <person name="Lipzen A."/>
            <person name="Lombard V."/>
            <person name="Magnuson J."/>
            <person name="Maillard F."/>
            <person name="Morin E."/>
            <person name="Murat C."/>
            <person name="Nolan M."/>
            <person name="Ohm R."/>
            <person name="Pangilinan J."/>
            <person name="Pereira M."/>
            <person name="Perotto S."/>
            <person name="Peter M."/>
            <person name="Riley R."/>
            <person name="Sitrit Y."/>
            <person name="Stielow B."/>
            <person name="Szollosi G."/>
            <person name="Zifcakova L."/>
            <person name="Stursova M."/>
            <person name="Spatafora J.W."/>
            <person name="Tedersoo L."/>
            <person name="Vaario L.-M."/>
            <person name="Yamada A."/>
            <person name="Yan M."/>
            <person name="Wang P."/>
            <person name="Xu J."/>
            <person name="Bruns T."/>
            <person name="Baldrian P."/>
            <person name="Vilgalys R."/>
            <person name="Henrissat B."/>
            <person name="Grigoriev I.V."/>
            <person name="Hibbett D."/>
            <person name="Nagy L.G."/>
            <person name="Martin F.M."/>
        </authorList>
    </citation>
    <scope>NUCLEOTIDE SEQUENCE</scope>
    <source>
        <strain evidence="4">BED1</strain>
    </source>
</reference>
<accession>A0AAD4GDD4</accession>
<proteinExistence type="predicted"/>
<dbReference type="Gene3D" id="1.20.5.510">
    <property type="entry name" value="Single helix bin"/>
    <property type="match status" value="1"/>
</dbReference>
<evidence type="ECO:0000313" key="4">
    <source>
        <dbReference type="EMBL" id="KAF8438210.1"/>
    </source>
</evidence>
<reference evidence="4" key="2">
    <citation type="journal article" date="2020" name="Nat. Commun.">
        <title>Large-scale genome sequencing of mycorrhizal fungi provides insights into the early evolution of symbiotic traits.</title>
        <authorList>
            <person name="Miyauchi S."/>
            <person name="Kiss E."/>
            <person name="Kuo A."/>
            <person name="Drula E."/>
            <person name="Kohler A."/>
            <person name="Sanchez-Garcia M."/>
            <person name="Morin E."/>
            <person name="Andreopoulos B."/>
            <person name="Barry K.W."/>
            <person name="Bonito G."/>
            <person name="Buee M."/>
            <person name="Carver A."/>
            <person name="Chen C."/>
            <person name="Cichocki N."/>
            <person name="Clum A."/>
            <person name="Culley D."/>
            <person name="Crous P.W."/>
            <person name="Fauchery L."/>
            <person name="Girlanda M."/>
            <person name="Hayes R.D."/>
            <person name="Keri Z."/>
            <person name="LaButti K."/>
            <person name="Lipzen A."/>
            <person name="Lombard V."/>
            <person name="Magnuson J."/>
            <person name="Maillard F."/>
            <person name="Murat C."/>
            <person name="Nolan M."/>
            <person name="Ohm R.A."/>
            <person name="Pangilinan J."/>
            <person name="Pereira M.F."/>
            <person name="Perotto S."/>
            <person name="Peter M."/>
            <person name="Pfister S."/>
            <person name="Riley R."/>
            <person name="Sitrit Y."/>
            <person name="Stielow J.B."/>
            <person name="Szollosi G."/>
            <person name="Zifcakova L."/>
            <person name="Stursova M."/>
            <person name="Spatafora J.W."/>
            <person name="Tedersoo L."/>
            <person name="Vaario L.M."/>
            <person name="Yamada A."/>
            <person name="Yan M."/>
            <person name="Wang P."/>
            <person name="Xu J."/>
            <person name="Bruns T."/>
            <person name="Baldrian P."/>
            <person name="Vilgalys R."/>
            <person name="Dunand C."/>
            <person name="Henrissat B."/>
            <person name="Grigoriev I.V."/>
            <person name="Hibbett D."/>
            <person name="Nagy L.G."/>
            <person name="Martin F.M."/>
        </authorList>
    </citation>
    <scope>NUCLEOTIDE SEQUENCE</scope>
    <source>
        <strain evidence="4">BED1</strain>
    </source>
</reference>
<keyword evidence="2" id="KW-1133">Transmembrane helix</keyword>
<feature type="chain" id="PRO_5042020679" evidence="3">
    <location>
        <begin position="20"/>
        <end position="445"/>
    </location>
</feature>
<feature type="region of interest" description="Disordered" evidence="1">
    <location>
        <begin position="230"/>
        <end position="263"/>
    </location>
</feature>
<sequence>MSPPHSALSILLSAALVSAYSFTFTSKPQQCANLSLQISGSGKPPYSVLIIPYGPSPLSNNVEVRTIVSQQFPGDDSSLSFQLKFPANSQFVAVVSDSSGFGSGGTSVAASVLNSSDTSCFNATHSVSPDFPYNINPANQVVQCSPSRLWWTPSQVQGTPNFQGVIPGGDSFSIPVGTITNVTDMGTGFQWVPTVRDGTTLLVVSGDNRGLGTGGSDLFTVSAGLNPNSSCATNTSPSSTAGPPAGGSYPTNASGGTTSGSSGSNNTGAIVGGVVGGLAAIVVLGLVAFYIIRRKTGPKSQKERPVNLLHGDPDDNEPPSSYQPPPYLQPDPYLVTAPTISSTSARTDHVRNSALLSDSLSSAWRQSAVTSLSDPRSTTPELDAGALTPPTTALGSSRKSGMSRQLRAVNIIQHEDAGPSSAQEPAEPETIELPPAYTNLRKEPN</sequence>
<feature type="compositionally biased region" description="Polar residues" evidence="1">
    <location>
        <begin position="230"/>
        <end position="241"/>
    </location>
</feature>
<organism evidence="4 5">
    <name type="scientific">Boletus edulis BED1</name>
    <dbReference type="NCBI Taxonomy" id="1328754"/>
    <lineage>
        <taxon>Eukaryota</taxon>
        <taxon>Fungi</taxon>
        <taxon>Dikarya</taxon>
        <taxon>Basidiomycota</taxon>
        <taxon>Agaricomycotina</taxon>
        <taxon>Agaricomycetes</taxon>
        <taxon>Agaricomycetidae</taxon>
        <taxon>Boletales</taxon>
        <taxon>Boletineae</taxon>
        <taxon>Boletaceae</taxon>
        <taxon>Boletoideae</taxon>
        <taxon>Boletus</taxon>
    </lineage>
</organism>
<feature type="compositionally biased region" description="Polar residues" evidence="1">
    <location>
        <begin position="371"/>
        <end position="380"/>
    </location>
</feature>
<evidence type="ECO:0000256" key="3">
    <source>
        <dbReference type="SAM" id="SignalP"/>
    </source>
</evidence>